<name>A0A7Y4KFQ4_9BACT</name>
<evidence type="ECO:0000313" key="2">
    <source>
        <dbReference type="Proteomes" id="UP000563426"/>
    </source>
</evidence>
<dbReference type="OrthoDB" id="5514282at2"/>
<proteinExistence type="predicted"/>
<gene>
    <name evidence="1" type="ORF">HMI49_07190</name>
</gene>
<accession>A0A7Y4KFQ4</accession>
<dbReference type="Proteomes" id="UP000563426">
    <property type="component" value="Unassembled WGS sequence"/>
</dbReference>
<evidence type="ECO:0000313" key="1">
    <source>
        <dbReference type="EMBL" id="NOK32980.1"/>
    </source>
</evidence>
<organism evidence="1 2">
    <name type="scientific">Corallococcus exercitus</name>
    <dbReference type="NCBI Taxonomy" id="2316736"/>
    <lineage>
        <taxon>Bacteria</taxon>
        <taxon>Pseudomonadati</taxon>
        <taxon>Myxococcota</taxon>
        <taxon>Myxococcia</taxon>
        <taxon>Myxococcales</taxon>
        <taxon>Cystobacterineae</taxon>
        <taxon>Myxococcaceae</taxon>
        <taxon>Corallococcus</taxon>
    </lineage>
</organism>
<comment type="caution">
    <text evidence="1">The sequence shown here is derived from an EMBL/GenBank/DDBJ whole genome shotgun (WGS) entry which is preliminary data.</text>
</comment>
<keyword evidence="2" id="KW-1185">Reference proteome</keyword>
<dbReference type="EMBL" id="JABFJV010000026">
    <property type="protein sequence ID" value="NOK32980.1"/>
    <property type="molecule type" value="Genomic_DNA"/>
</dbReference>
<protein>
    <submittedName>
        <fullName evidence="1">Uncharacterized protein</fullName>
    </submittedName>
</protein>
<sequence>MSWSAINLRGAARISRVANIYEVQDRRVPSTRYKIKVLERDIGDFLAVPNLCVKTRTGEPDWTAGLGRTELEALEDAIGRMGEALGTAERLTPDDFEWSDPRDF</sequence>
<dbReference type="AlphaFoldDB" id="A0A7Y4KFQ4"/>
<reference evidence="1 2" key="1">
    <citation type="submission" date="2020-05" db="EMBL/GenBank/DDBJ databases">
        <authorList>
            <person name="Whitworth D."/>
        </authorList>
    </citation>
    <scope>NUCLEOTIDE SEQUENCE [LARGE SCALE GENOMIC DNA]</scope>
    <source>
        <strain evidence="1 2">AB043B</strain>
    </source>
</reference>
<dbReference type="RefSeq" id="WP_147441780.1">
    <property type="nucleotide sequence ID" value="NZ_JABFJV010000026.1"/>
</dbReference>